<accession>A0A8T0VE98</accession>
<evidence type="ECO:0000256" key="1">
    <source>
        <dbReference type="SAM" id="MobiDB-lite"/>
    </source>
</evidence>
<protein>
    <submittedName>
        <fullName evidence="2">Uncharacterized protein</fullName>
    </submittedName>
</protein>
<dbReference type="AlphaFoldDB" id="A0A8T0VE98"/>
<name>A0A8T0VE98_PANVG</name>
<feature type="compositionally biased region" description="Low complexity" evidence="1">
    <location>
        <begin position="17"/>
        <end position="30"/>
    </location>
</feature>
<comment type="caution">
    <text evidence="2">The sequence shown here is derived from an EMBL/GenBank/DDBJ whole genome shotgun (WGS) entry which is preliminary data.</text>
</comment>
<proteinExistence type="predicted"/>
<keyword evidence="3" id="KW-1185">Reference proteome</keyword>
<dbReference type="EMBL" id="CM029040">
    <property type="protein sequence ID" value="KAG2632775.1"/>
    <property type="molecule type" value="Genomic_DNA"/>
</dbReference>
<organism evidence="2 3">
    <name type="scientific">Panicum virgatum</name>
    <name type="common">Blackwell switchgrass</name>
    <dbReference type="NCBI Taxonomy" id="38727"/>
    <lineage>
        <taxon>Eukaryota</taxon>
        <taxon>Viridiplantae</taxon>
        <taxon>Streptophyta</taxon>
        <taxon>Embryophyta</taxon>
        <taxon>Tracheophyta</taxon>
        <taxon>Spermatophyta</taxon>
        <taxon>Magnoliopsida</taxon>
        <taxon>Liliopsida</taxon>
        <taxon>Poales</taxon>
        <taxon>Poaceae</taxon>
        <taxon>PACMAD clade</taxon>
        <taxon>Panicoideae</taxon>
        <taxon>Panicodae</taxon>
        <taxon>Paniceae</taxon>
        <taxon>Panicinae</taxon>
        <taxon>Panicum</taxon>
        <taxon>Panicum sect. Hiantes</taxon>
    </lineage>
</organism>
<sequence>MASSLLHAASIQPHFPPRAAATPRPLTRCRSSASQPLRRCSNPAAGGPDASLSQPRTPHLLPRMAPRRLRAASTKPALSPVASRALAGRRCRAGSSAGSAATGRHPRWRAPRPAMQVPCSPSPL</sequence>
<dbReference type="Proteomes" id="UP000823388">
    <property type="component" value="Chromosome 2N"/>
</dbReference>
<feature type="compositionally biased region" description="Low complexity" evidence="1">
    <location>
        <begin position="93"/>
        <end position="103"/>
    </location>
</feature>
<evidence type="ECO:0000313" key="2">
    <source>
        <dbReference type="EMBL" id="KAG2632775.1"/>
    </source>
</evidence>
<reference evidence="2" key="1">
    <citation type="submission" date="2020-05" db="EMBL/GenBank/DDBJ databases">
        <title>WGS assembly of Panicum virgatum.</title>
        <authorList>
            <person name="Lovell J.T."/>
            <person name="Jenkins J."/>
            <person name="Shu S."/>
            <person name="Juenger T.E."/>
            <person name="Schmutz J."/>
        </authorList>
    </citation>
    <scope>NUCLEOTIDE SEQUENCE</scope>
    <source>
        <strain evidence="2">AP13</strain>
    </source>
</reference>
<feature type="region of interest" description="Disordered" evidence="1">
    <location>
        <begin position="1"/>
        <end position="124"/>
    </location>
</feature>
<gene>
    <name evidence="2" type="ORF">PVAP13_2NG124300</name>
</gene>
<evidence type="ECO:0000313" key="3">
    <source>
        <dbReference type="Proteomes" id="UP000823388"/>
    </source>
</evidence>